<accession>A0A7S1DPJ2</accession>
<organism evidence="2">
    <name type="scientific">Hemiselmis andersenii</name>
    <name type="common">Cryptophyte alga</name>
    <dbReference type="NCBI Taxonomy" id="464988"/>
    <lineage>
        <taxon>Eukaryota</taxon>
        <taxon>Cryptophyceae</taxon>
        <taxon>Cryptomonadales</taxon>
        <taxon>Hemiselmidaceae</taxon>
        <taxon>Hemiselmis</taxon>
    </lineage>
</organism>
<name>A0A7S1DPJ2_HEMAN</name>
<sequence length="131" mass="14693">MIDQAESMPLLLSACPSFARSWGEHQEEYGNAVLYVAAGSFAQHLLELHVANERSSFTKVAAAIERLHLEGTPWVKEFATIGVLEAVQNVWGNSGVDPEEFGRYLGPESRRWWDGLNKFWRGEAPYVRAEG</sequence>
<dbReference type="Pfam" id="PF24722">
    <property type="entry name" value="DUF7674"/>
    <property type="match status" value="1"/>
</dbReference>
<evidence type="ECO:0000313" key="2">
    <source>
        <dbReference type="EMBL" id="CAD8953018.1"/>
    </source>
</evidence>
<reference evidence="2" key="1">
    <citation type="submission" date="2021-01" db="EMBL/GenBank/DDBJ databases">
        <authorList>
            <person name="Corre E."/>
            <person name="Pelletier E."/>
            <person name="Niang G."/>
            <person name="Scheremetjew M."/>
            <person name="Finn R."/>
            <person name="Kale V."/>
            <person name="Holt S."/>
            <person name="Cochrane G."/>
            <person name="Meng A."/>
            <person name="Brown T."/>
            <person name="Cohen L."/>
        </authorList>
    </citation>
    <scope>NUCLEOTIDE SEQUENCE</scope>
    <source>
        <strain evidence="2">CCMP644</strain>
    </source>
</reference>
<dbReference type="AlphaFoldDB" id="A0A7S1DPJ2"/>
<proteinExistence type="predicted"/>
<feature type="domain" description="DUF7674" evidence="1">
    <location>
        <begin position="9"/>
        <end position="121"/>
    </location>
</feature>
<dbReference type="InterPro" id="IPR056091">
    <property type="entry name" value="DUF7674"/>
</dbReference>
<dbReference type="EMBL" id="HBFX01012709">
    <property type="protein sequence ID" value="CAD8953018.1"/>
    <property type="molecule type" value="Transcribed_RNA"/>
</dbReference>
<evidence type="ECO:0000259" key="1">
    <source>
        <dbReference type="Pfam" id="PF24722"/>
    </source>
</evidence>
<gene>
    <name evidence="2" type="ORF">HAND00432_LOCUS7555</name>
</gene>
<protein>
    <recommendedName>
        <fullName evidence="1">DUF7674 domain-containing protein</fullName>
    </recommendedName>
</protein>